<sequence>MSYGSTQRKVFPGTSISHSTSNLTDGSSAPSPKEVIKQSGIMSNLRLPAKRFKSFPSRLLTFLLHSTGKEPLLDLYLLPDGQEYLVVE</sequence>
<accession>A0AAE8ZVU5</accession>
<dbReference type="Proteomes" id="UP000827892">
    <property type="component" value="Chromosome X"/>
</dbReference>
<evidence type="ECO:0000256" key="1">
    <source>
        <dbReference type="SAM" id="MobiDB-lite"/>
    </source>
</evidence>
<feature type="region of interest" description="Disordered" evidence="1">
    <location>
        <begin position="1"/>
        <end position="34"/>
    </location>
</feature>
<feature type="compositionally biased region" description="Polar residues" evidence="1">
    <location>
        <begin position="1"/>
        <end position="30"/>
    </location>
</feature>
<name>A0AAE8ZVU5_CAEBR</name>
<reference evidence="2 3" key="1">
    <citation type="submission" date="2022-05" db="EMBL/GenBank/DDBJ databases">
        <title>Chromosome-level reference genomes for two strains of Caenorhabditis briggsae: an improved platform for comparative genomics.</title>
        <authorList>
            <person name="Stevens L."/>
            <person name="Andersen E.C."/>
        </authorList>
    </citation>
    <scope>NUCLEOTIDE SEQUENCE [LARGE SCALE GENOMIC DNA]</scope>
    <source>
        <strain evidence="2">QX1410_ONT</strain>
        <tissue evidence="2">Whole-organism</tissue>
    </source>
</reference>
<dbReference type="EMBL" id="CP090896">
    <property type="protein sequence ID" value="ULT81180.1"/>
    <property type="molecule type" value="Genomic_DNA"/>
</dbReference>
<protein>
    <submittedName>
        <fullName evidence="2">Uncharacterized protein</fullName>
    </submittedName>
</protein>
<evidence type="ECO:0000313" key="2">
    <source>
        <dbReference type="EMBL" id="ULT81180.1"/>
    </source>
</evidence>
<evidence type="ECO:0000313" key="3">
    <source>
        <dbReference type="Proteomes" id="UP000827892"/>
    </source>
</evidence>
<gene>
    <name evidence="2" type="ORF">L3Y34_011214</name>
</gene>
<organism evidence="2 3">
    <name type="scientific">Caenorhabditis briggsae</name>
    <dbReference type="NCBI Taxonomy" id="6238"/>
    <lineage>
        <taxon>Eukaryota</taxon>
        <taxon>Metazoa</taxon>
        <taxon>Ecdysozoa</taxon>
        <taxon>Nematoda</taxon>
        <taxon>Chromadorea</taxon>
        <taxon>Rhabditida</taxon>
        <taxon>Rhabditina</taxon>
        <taxon>Rhabditomorpha</taxon>
        <taxon>Rhabditoidea</taxon>
        <taxon>Rhabditidae</taxon>
        <taxon>Peloderinae</taxon>
        <taxon>Caenorhabditis</taxon>
    </lineage>
</organism>
<proteinExistence type="predicted"/>
<dbReference type="AlphaFoldDB" id="A0AAE8ZVU5"/>